<gene>
    <name evidence="4" type="ORF">E3P99_02635</name>
</gene>
<dbReference type="PANTHER" id="PTHR13239">
    <property type="entry name" value="PROTEIN REQUIRED FOR HYPHAL ANASTOMOSIS HAM-2"/>
    <property type="match status" value="1"/>
</dbReference>
<feature type="compositionally biased region" description="Basic and acidic residues" evidence="1">
    <location>
        <begin position="775"/>
        <end position="784"/>
    </location>
</feature>
<dbReference type="EMBL" id="SPNW01000039">
    <property type="protein sequence ID" value="TIA88347.1"/>
    <property type="molecule type" value="Genomic_DNA"/>
</dbReference>
<dbReference type="InterPro" id="IPR021819">
    <property type="entry name" value="Far11/STRP_C"/>
</dbReference>
<evidence type="ECO:0008006" key="6">
    <source>
        <dbReference type="Google" id="ProtNLM"/>
    </source>
</evidence>
<proteinExistence type="predicted"/>
<sequence length="978" mass="109454">MISIDDEIDERQGRQSNPQLEPFDTFVDFEYSDDDALPHEINELYSYLDVRSVLDNKQEWIAAEHGNWWELNITKRRAIVTDLLDAINADKLWGALSHSSLPPSPLTQPGSFIESRNSKHQLDCIVENVKLVRECGGLGRAFDALKAAVSFHALVHSDYAHLAEPDFVEQLNIELGSYMEMLYYMAQILRDDSVFAEEMMNLEPALPTYLFSLLSGLRDKTAKGYPVKKLLLLLWKTLLVVFGGWKDIDRLKEISYALFKCDLATKDDNSIVKSNPVDLQHFFTQTSLKYPTYKPTPQSLPLNGLALASAPAPLKTSAPKQDLPSAFSVGPTVSGAGSSQINTAAPDAMPGTPLPTPPPSPAGGSKLKKAQFQTDQTKPFIFPFSENTSSVPTSIDEAGRLYAAHMHVPISLWQTHQIRKDFVRSLGYTNRYAEIAESEGHRDGGVGSAPVDEFDACSIAHHLDLHSEDRQYLNKLLRVEALYKDILPYLHNCVIVLLKLLLATLNSQNTTLHHDANHPTLSLDEIDIARHREITSKAVSAIVLLLLKWFKVSHVMKFQWLATLLVDSNCILLMLKMYGFQDVVSMMRTQHEVDDLNFFNYCATYGSKYGNKDGALSSDPAHRKQPSINSNDGIPDFETFEKPDLRTYSWRNLFATINFMRIVQKLSKKRTHRLLLLVQYKSSVSELYVLKIIKGQVPYYGRKWRQSNMKVITAIYLNCRPELRDEWLASADVDQEIEDSLPQEQSLRAFVKFYNEKYYNTPGGQTHHVDVDAAPARDRRETSHSHSHSRSLSSSSAAEETRGTTADEIYDMHEYDDIMEDILGGVEGDSFDAQGLDEALKELNLNHLVKGSDAWNKLNAFLGPGYMDDVSDSERIVSVGDLGFNGPALEQEEAVNPGQNDWEHISAETLSQLPPSPNRPLKSPQKEGRRLSADAPPNVPLHAGEQELSPPPGSPKPLPFAGGANGIGVDEVEFLYGE</sequence>
<dbReference type="SMART" id="SM01292">
    <property type="entry name" value="N1221"/>
    <property type="match status" value="1"/>
</dbReference>
<accession>A0A4T0FIP4</accession>
<evidence type="ECO:0000313" key="5">
    <source>
        <dbReference type="Proteomes" id="UP000310189"/>
    </source>
</evidence>
<feature type="compositionally biased region" description="Pro residues" evidence="1">
    <location>
        <begin position="352"/>
        <end position="361"/>
    </location>
</feature>
<dbReference type="Pfam" id="PF11882">
    <property type="entry name" value="DUF3402"/>
    <property type="match status" value="1"/>
</dbReference>
<feature type="domain" description="Far11/STRP C-terminal" evidence="3">
    <location>
        <begin position="392"/>
        <end position="792"/>
    </location>
</feature>
<evidence type="ECO:0000259" key="3">
    <source>
        <dbReference type="SMART" id="SM01293"/>
    </source>
</evidence>
<dbReference type="Proteomes" id="UP000310189">
    <property type="component" value="Unassembled WGS sequence"/>
</dbReference>
<name>A0A4T0FIP4_9BASI</name>
<dbReference type="PANTHER" id="PTHR13239:SF4">
    <property type="entry name" value="AT25231P"/>
    <property type="match status" value="1"/>
</dbReference>
<feature type="compositionally biased region" description="Pro residues" evidence="1">
    <location>
        <begin position="949"/>
        <end position="958"/>
    </location>
</feature>
<dbReference type="GO" id="GO:0007010">
    <property type="term" value="P:cytoskeleton organization"/>
    <property type="evidence" value="ECO:0007669"/>
    <property type="project" value="TreeGrafter"/>
</dbReference>
<dbReference type="GO" id="GO:0005829">
    <property type="term" value="C:cytosol"/>
    <property type="evidence" value="ECO:0007669"/>
    <property type="project" value="TreeGrafter"/>
</dbReference>
<feature type="region of interest" description="Disordered" evidence="1">
    <location>
        <begin position="775"/>
        <end position="802"/>
    </location>
</feature>
<dbReference type="OrthoDB" id="18234at2759"/>
<dbReference type="SMART" id="SM01293">
    <property type="entry name" value="DUF3402"/>
    <property type="match status" value="1"/>
</dbReference>
<feature type="region of interest" description="Disordered" evidence="1">
    <location>
        <begin position="908"/>
        <end position="964"/>
    </location>
</feature>
<dbReference type="InterPro" id="IPR012486">
    <property type="entry name" value="Far11/STRP_N"/>
</dbReference>
<evidence type="ECO:0000313" key="4">
    <source>
        <dbReference type="EMBL" id="TIA88347.1"/>
    </source>
</evidence>
<comment type="caution">
    <text evidence="4">The sequence shown here is derived from an EMBL/GenBank/DDBJ whole genome shotgun (WGS) entry which is preliminary data.</text>
</comment>
<feature type="region of interest" description="Disordered" evidence="1">
    <location>
        <begin position="316"/>
        <end position="370"/>
    </location>
</feature>
<feature type="domain" description="Far11/STRP N-terminal" evidence="2">
    <location>
        <begin position="24"/>
        <end position="309"/>
    </location>
</feature>
<organism evidence="4 5">
    <name type="scientific">Wallemia hederae</name>
    <dbReference type="NCBI Taxonomy" id="1540922"/>
    <lineage>
        <taxon>Eukaryota</taxon>
        <taxon>Fungi</taxon>
        <taxon>Dikarya</taxon>
        <taxon>Basidiomycota</taxon>
        <taxon>Wallemiomycotina</taxon>
        <taxon>Wallemiomycetes</taxon>
        <taxon>Wallemiales</taxon>
        <taxon>Wallemiaceae</taxon>
        <taxon>Wallemia</taxon>
    </lineage>
</organism>
<dbReference type="Pfam" id="PF07923">
    <property type="entry name" value="N1221"/>
    <property type="match status" value="1"/>
</dbReference>
<feature type="region of interest" description="Disordered" evidence="1">
    <location>
        <begin position="1"/>
        <end position="20"/>
    </location>
</feature>
<evidence type="ECO:0000259" key="2">
    <source>
        <dbReference type="SMART" id="SM01292"/>
    </source>
</evidence>
<reference evidence="4 5" key="1">
    <citation type="submission" date="2019-03" db="EMBL/GenBank/DDBJ databases">
        <title>Sequencing 23 genomes of Wallemia ichthyophaga.</title>
        <authorList>
            <person name="Gostincar C."/>
        </authorList>
    </citation>
    <scope>NUCLEOTIDE SEQUENCE [LARGE SCALE GENOMIC DNA]</scope>
    <source>
        <strain evidence="4 5">EXF-5753</strain>
    </source>
</reference>
<protein>
    <recommendedName>
        <fullName evidence="6">Far11/STRP C-terminal domain-containing protein</fullName>
    </recommendedName>
</protein>
<evidence type="ECO:0000256" key="1">
    <source>
        <dbReference type="SAM" id="MobiDB-lite"/>
    </source>
</evidence>
<dbReference type="InterPro" id="IPR040185">
    <property type="entry name" value="Far11/STRP"/>
</dbReference>
<dbReference type="AlphaFoldDB" id="A0A4T0FIP4"/>
<keyword evidence="5" id="KW-1185">Reference proteome</keyword>